<evidence type="ECO:0000313" key="3">
    <source>
        <dbReference type="Proteomes" id="UP001335737"/>
    </source>
</evidence>
<keyword evidence="1" id="KW-0812">Transmembrane</keyword>
<comment type="caution">
    <text evidence="2">The sequence shown here is derived from an EMBL/GenBank/DDBJ whole genome shotgun (WGS) entry which is preliminary data.</text>
</comment>
<keyword evidence="1" id="KW-0472">Membrane</keyword>
<dbReference type="RefSeq" id="WP_327605664.1">
    <property type="nucleotide sequence ID" value="NZ_JARZFX010000001.1"/>
</dbReference>
<proteinExistence type="predicted"/>
<keyword evidence="3" id="KW-1185">Reference proteome</keyword>
<name>A0ABU6K9S5_9BACI</name>
<evidence type="ECO:0000313" key="2">
    <source>
        <dbReference type="EMBL" id="MEC5422091.1"/>
    </source>
</evidence>
<feature type="transmembrane region" description="Helical" evidence="1">
    <location>
        <begin position="6"/>
        <end position="24"/>
    </location>
</feature>
<organism evidence="2 3">
    <name type="scientific">Virgibacillus tibetensis</name>
    <dbReference type="NCBI Taxonomy" id="3042313"/>
    <lineage>
        <taxon>Bacteria</taxon>
        <taxon>Bacillati</taxon>
        <taxon>Bacillota</taxon>
        <taxon>Bacilli</taxon>
        <taxon>Bacillales</taxon>
        <taxon>Bacillaceae</taxon>
        <taxon>Virgibacillus</taxon>
    </lineage>
</organism>
<dbReference type="EMBL" id="JARZFX010000001">
    <property type="protein sequence ID" value="MEC5422091.1"/>
    <property type="molecule type" value="Genomic_DNA"/>
</dbReference>
<dbReference type="Proteomes" id="UP001335737">
    <property type="component" value="Unassembled WGS sequence"/>
</dbReference>
<reference evidence="2 3" key="1">
    <citation type="journal article" date="2024" name="Int. J. Syst. Evol. Microbiol.">
        <title>Virgibacillus tibetensis sp. nov., isolated from salt lake on the Tibetan Plateau of China.</title>
        <authorList>
            <person name="Phurbu D."/>
            <person name="Liu Z.-X."/>
            <person name="Wang R."/>
            <person name="Zheng Y.-Y."/>
            <person name="Liu H.-C."/>
            <person name="Zhou Y.-G."/>
            <person name="Yu Y.-J."/>
            <person name="Li A.-H."/>
        </authorList>
    </citation>
    <scope>NUCLEOTIDE SEQUENCE [LARGE SCALE GENOMIC DNA]</scope>
    <source>
        <strain evidence="2 3">C22-A2</strain>
    </source>
</reference>
<keyword evidence="1" id="KW-1133">Transmembrane helix</keyword>
<feature type="transmembrane region" description="Helical" evidence="1">
    <location>
        <begin position="36"/>
        <end position="57"/>
    </location>
</feature>
<evidence type="ECO:0000256" key="1">
    <source>
        <dbReference type="SAM" id="Phobius"/>
    </source>
</evidence>
<accession>A0ABU6K9S5</accession>
<gene>
    <name evidence="2" type="ORF">QGM71_01110</name>
</gene>
<protein>
    <submittedName>
        <fullName evidence="2">Uncharacterized protein</fullName>
    </submittedName>
</protein>
<sequence length="59" mass="6445">MIITATIILIVAILVIIGHVQHVNKSSKEGKLAQSYEIFYMAILTVSITSGIIWGGLFQ</sequence>